<feature type="domain" description="Endonuclease/exonuclease/phosphatase" evidence="1">
    <location>
        <begin position="91"/>
        <end position="201"/>
    </location>
</feature>
<dbReference type="SUPFAM" id="SSF56219">
    <property type="entry name" value="DNase I-like"/>
    <property type="match status" value="1"/>
</dbReference>
<evidence type="ECO:0000313" key="2">
    <source>
        <dbReference type="EnsemblMetazoa" id="AALFPA23_000179.P39309"/>
    </source>
</evidence>
<sequence>MNGFWNNLPDLELLVHDKVSLVLVLQEVHRIEESAMDNTLRQRYKCFKMAATSIYHSGAIGVSAETAATRLDIDTDLPIVGVRLGLPIAVSVLSIYLPNEKLPDLRNRHQDALHQVPEPVIIIGDVIGHHQAWGGSSNNTRGNSVMEYACANELVILNDGSLTFHRVTIKTTIDIALASSSIAARLLWHAVEDPHGSDYSPTVFTLNNAAHRKQPGEPVAEKEIGTEAHTSMEEIFSVIIQAACLDVPKTSPKPGKRAFQWWEEATKAVVKLRRKKLRAFKRTKDRLPSDHPDLVLANENYKNARNACRQEILVAKEKSWKEFLDSINDQQSSAALWQKISGPQGKRRVKGLCLTVNGSPTRDQQIIAETLADYFDRLSSIKTCAEEAERRVSLTICNRAIGYLEKTRDNGQGCFLAGPPKRGQYHASPGGGSPPAWAEMLVGQGTRSG</sequence>
<keyword evidence="3" id="KW-1185">Reference proteome</keyword>
<dbReference type="InterPro" id="IPR036691">
    <property type="entry name" value="Endo/exonu/phosph_ase_sf"/>
</dbReference>
<dbReference type="Pfam" id="PF14529">
    <property type="entry name" value="Exo_endo_phos_2"/>
    <property type="match status" value="1"/>
</dbReference>
<accession>A0ABM1XJC2</accession>
<dbReference type="PANTHER" id="PTHR33273:SF4">
    <property type="entry name" value="ENDONUCLEASE_EXONUCLEASE_PHOSPHATASE DOMAIN-CONTAINING PROTEIN"/>
    <property type="match status" value="1"/>
</dbReference>
<dbReference type="EnsemblMetazoa" id="AALFPA23_000179.R39309">
    <property type="protein sequence ID" value="AALFPA23_000179.P39309"/>
    <property type="gene ID" value="AALFPA23_000179"/>
</dbReference>
<dbReference type="RefSeq" id="XP_062714384.1">
    <property type="nucleotide sequence ID" value="XM_062858400.1"/>
</dbReference>
<name>A0ABM1XJC2_AEDAL</name>
<dbReference type="Gene3D" id="3.60.10.10">
    <property type="entry name" value="Endonuclease/exonuclease/phosphatase"/>
    <property type="match status" value="1"/>
</dbReference>
<dbReference type="PANTHER" id="PTHR33273">
    <property type="entry name" value="DOMAIN-CONTAINING PROTEIN, PUTATIVE-RELATED"/>
    <property type="match status" value="1"/>
</dbReference>
<reference evidence="2" key="2">
    <citation type="submission" date="2025-05" db="UniProtKB">
        <authorList>
            <consortium name="EnsemblMetazoa"/>
        </authorList>
    </citation>
    <scope>IDENTIFICATION</scope>
    <source>
        <strain evidence="2">Foshan</strain>
    </source>
</reference>
<dbReference type="Proteomes" id="UP000069940">
    <property type="component" value="Unassembled WGS sequence"/>
</dbReference>
<dbReference type="GeneID" id="134291102"/>
<reference evidence="3" key="1">
    <citation type="journal article" date="2015" name="Proc. Natl. Acad. Sci. U.S.A.">
        <title>Genome sequence of the Asian Tiger mosquito, Aedes albopictus, reveals insights into its biology, genetics, and evolution.</title>
        <authorList>
            <person name="Chen X.G."/>
            <person name="Jiang X."/>
            <person name="Gu J."/>
            <person name="Xu M."/>
            <person name="Wu Y."/>
            <person name="Deng Y."/>
            <person name="Zhang C."/>
            <person name="Bonizzoni M."/>
            <person name="Dermauw W."/>
            <person name="Vontas J."/>
            <person name="Armbruster P."/>
            <person name="Huang X."/>
            <person name="Yang Y."/>
            <person name="Zhang H."/>
            <person name="He W."/>
            <person name="Peng H."/>
            <person name="Liu Y."/>
            <person name="Wu K."/>
            <person name="Chen J."/>
            <person name="Lirakis M."/>
            <person name="Topalis P."/>
            <person name="Van Leeuwen T."/>
            <person name="Hall A.B."/>
            <person name="Jiang X."/>
            <person name="Thorpe C."/>
            <person name="Mueller R.L."/>
            <person name="Sun C."/>
            <person name="Waterhouse R.M."/>
            <person name="Yan G."/>
            <person name="Tu Z.J."/>
            <person name="Fang X."/>
            <person name="James A.A."/>
        </authorList>
    </citation>
    <scope>NUCLEOTIDE SEQUENCE [LARGE SCALE GENOMIC DNA]</scope>
    <source>
        <strain evidence="3">Foshan</strain>
    </source>
</reference>
<dbReference type="InterPro" id="IPR005135">
    <property type="entry name" value="Endo/exonuclease/phosphatase"/>
</dbReference>
<proteinExistence type="predicted"/>
<protein>
    <recommendedName>
        <fullName evidence="1">Endonuclease/exonuclease/phosphatase domain-containing protein</fullName>
    </recommendedName>
</protein>
<organism evidence="2 3">
    <name type="scientific">Aedes albopictus</name>
    <name type="common">Asian tiger mosquito</name>
    <name type="synonym">Stegomyia albopicta</name>
    <dbReference type="NCBI Taxonomy" id="7160"/>
    <lineage>
        <taxon>Eukaryota</taxon>
        <taxon>Metazoa</taxon>
        <taxon>Ecdysozoa</taxon>
        <taxon>Arthropoda</taxon>
        <taxon>Hexapoda</taxon>
        <taxon>Insecta</taxon>
        <taxon>Pterygota</taxon>
        <taxon>Neoptera</taxon>
        <taxon>Endopterygota</taxon>
        <taxon>Diptera</taxon>
        <taxon>Nematocera</taxon>
        <taxon>Culicoidea</taxon>
        <taxon>Culicidae</taxon>
        <taxon>Culicinae</taxon>
        <taxon>Aedini</taxon>
        <taxon>Aedes</taxon>
        <taxon>Stegomyia</taxon>
    </lineage>
</organism>
<evidence type="ECO:0000259" key="1">
    <source>
        <dbReference type="Pfam" id="PF14529"/>
    </source>
</evidence>
<evidence type="ECO:0000313" key="3">
    <source>
        <dbReference type="Proteomes" id="UP000069940"/>
    </source>
</evidence>